<dbReference type="OrthoDB" id="9759810at2"/>
<evidence type="ECO:0000256" key="1">
    <source>
        <dbReference type="SAM" id="MobiDB-lite"/>
    </source>
</evidence>
<evidence type="ECO:0000313" key="3">
    <source>
        <dbReference type="Proteomes" id="UP000238634"/>
    </source>
</evidence>
<evidence type="ECO:0000313" key="2">
    <source>
        <dbReference type="EMBL" id="PSB21651.1"/>
    </source>
</evidence>
<feature type="region of interest" description="Disordered" evidence="1">
    <location>
        <begin position="439"/>
        <end position="488"/>
    </location>
</feature>
<comment type="caution">
    <text evidence="2">The sequence shown here is derived from an EMBL/GenBank/DDBJ whole genome shotgun (WGS) entry which is preliminary data.</text>
</comment>
<dbReference type="EMBL" id="PVWG01000002">
    <property type="protein sequence ID" value="PSB21651.1"/>
    <property type="molecule type" value="Genomic_DNA"/>
</dbReference>
<dbReference type="STRING" id="1920490.GCA_001895925_01680"/>
<keyword evidence="3" id="KW-1185">Reference proteome</keyword>
<name>A0A2T1DMG2_9CYAN</name>
<protein>
    <submittedName>
        <fullName evidence="2">Uncharacterized protein</fullName>
    </submittedName>
</protein>
<reference evidence="2 3" key="2">
    <citation type="submission" date="2018-03" db="EMBL/GenBank/DDBJ databases">
        <title>The ancient ancestry and fast evolution of plastids.</title>
        <authorList>
            <person name="Moore K.R."/>
            <person name="Magnabosco C."/>
            <person name="Momper L."/>
            <person name="Gold D.A."/>
            <person name="Bosak T."/>
            <person name="Fournier G.P."/>
        </authorList>
    </citation>
    <scope>NUCLEOTIDE SEQUENCE [LARGE SCALE GENOMIC DNA]</scope>
    <source>
        <strain evidence="2 3">ULC007</strain>
    </source>
</reference>
<dbReference type="Proteomes" id="UP000238634">
    <property type="component" value="Unassembled WGS sequence"/>
</dbReference>
<reference evidence="2 3" key="1">
    <citation type="submission" date="2018-02" db="EMBL/GenBank/DDBJ databases">
        <authorList>
            <person name="Cohen D.B."/>
            <person name="Kent A.D."/>
        </authorList>
    </citation>
    <scope>NUCLEOTIDE SEQUENCE [LARGE SCALE GENOMIC DNA]</scope>
    <source>
        <strain evidence="2 3">ULC007</strain>
    </source>
</reference>
<dbReference type="RefSeq" id="WP_073069500.1">
    <property type="nucleotide sequence ID" value="NZ_MPPI01000002.1"/>
</dbReference>
<proteinExistence type="predicted"/>
<organism evidence="2 3">
    <name type="scientific">Phormidesmis priestleyi ULC007</name>
    <dbReference type="NCBI Taxonomy" id="1920490"/>
    <lineage>
        <taxon>Bacteria</taxon>
        <taxon>Bacillati</taxon>
        <taxon>Cyanobacteriota</taxon>
        <taxon>Cyanophyceae</taxon>
        <taxon>Leptolyngbyales</taxon>
        <taxon>Leptolyngbyaceae</taxon>
        <taxon>Phormidesmis</taxon>
    </lineage>
</organism>
<gene>
    <name evidence="2" type="ORF">C7B65_03460</name>
</gene>
<dbReference type="AlphaFoldDB" id="A0A2T1DMG2"/>
<sequence length="488" mass="53828">MKNSVPSFDSHNETLKDRETRRSIWRKAAIALMASTLLLGSYSTQKAVTAAPLQVSQQQSWNAVLKVARLVQTRQDSALVVQLGILNKPQTSYANAVYQVFARRNDRWVQIFTSTGARLITNASGQTTLLPEVISFNDLRQQLGNDVDLSKVDLRVTAQLRYDIRGSVRDRSVFFEQTQSYQTIAQTTSTQLISSSSTQSAIAVNQGSFSLAISQKKATLSKVIARVSVRSRASQGFSAEQFVGDFSYKINKKAKFMKGLKAGDRVIVRLFDPANQFIGYSEFELLSENATVTLVLPDRPSATRIVRTVYGMDVNQDGSIDSNTQVYDYFTQVSQVTSQTYRNARVTFFNSVQNLNLNGFTLAGLPTPRSNCSYPTSFESGAFLLVNRSIDVFQSSLNSVFVAAPGQVVQTINISSTNLSVYEVSQLLTTYQTVNTTQTIDSDDDKKGRKRHCNQGIGNGSEGCDPGNSRPHGGSNDEDGRKPGKNKR</sequence>
<accession>A0A2T1DMG2</accession>